<dbReference type="EMBL" id="JAQIOY010000003">
    <property type="protein sequence ID" value="MDA7425545.1"/>
    <property type="molecule type" value="Genomic_DNA"/>
</dbReference>
<dbReference type="PANTHER" id="PTHR30096">
    <property type="entry name" value="4,5-DOPA DIOXYGENASE EXTRADIOL-LIKE PROTEIN"/>
    <property type="match status" value="1"/>
</dbReference>
<dbReference type="GO" id="GO:0051213">
    <property type="term" value="F:dioxygenase activity"/>
    <property type="evidence" value="ECO:0007669"/>
    <property type="project" value="UniProtKB-KW"/>
</dbReference>
<evidence type="ECO:0000313" key="8">
    <source>
        <dbReference type="Proteomes" id="UP001210720"/>
    </source>
</evidence>
<sequence>MNSSMPTYFISHGGGPWPYLPKMRAVFANLETSLRKMVEDLPEKPKAVLMISGHWEADDLQIMASEKPPMVYDYHGFPPETYEVVYPAPGAPGLAQKALTLLTAQGITAHLNTDQGFDHGTFTPMEIMYPDADVPVFQISLLRSYDPADHFAIGRALAPLRDEGVMIVGSGLSFHNLRMFGPAAKAPSEAFDAWLGQALEKPAEQRTAALLDWESAPYARVCHKQEDHLVPLFVALGAAESGKATRIYHDVGLMGGVTASSYRFD</sequence>
<name>A0ABT4XUA5_9RHOB</name>
<comment type="similarity">
    <text evidence="2">Belongs to the DODA-type extradiol aromatic ring-opening dioxygenase family.</text>
</comment>
<evidence type="ECO:0000256" key="4">
    <source>
        <dbReference type="ARBA" id="ARBA00022833"/>
    </source>
</evidence>
<dbReference type="InterPro" id="IPR004183">
    <property type="entry name" value="Xdiol_dOase_suB"/>
</dbReference>
<protein>
    <submittedName>
        <fullName evidence="7">Class III extradiol ring-cleavage dioxygenase</fullName>
    </submittedName>
</protein>
<comment type="cofactor">
    <cofactor evidence="1">
        <name>Zn(2+)</name>
        <dbReference type="ChEBI" id="CHEBI:29105"/>
    </cofactor>
</comment>
<keyword evidence="3" id="KW-0479">Metal-binding</keyword>
<dbReference type="Gene3D" id="3.40.830.10">
    <property type="entry name" value="LigB-like"/>
    <property type="match status" value="1"/>
</dbReference>
<dbReference type="RefSeq" id="WP_271432877.1">
    <property type="nucleotide sequence ID" value="NZ_JAQIOY010000003.1"/>
</dbReference>
<dbReference type="CDD" id="cd07363">
    <property type="entry name" value="45_DOPA_Dioxygenase"/>
    <property type="match status" value="1"/>
</dbReference>
<dbReference type="InterPro" id="IPR014436">
    <property type="entry name" value="Extradiol_dOase_DODA"/>
</dbReference>
<feature type="domain" description="Extradiol ring-cleavage dioxygenase class III enzyme subunit B" evidence="6">
    <location>
        <begin position="8"/>
        <end position="263"/>
    </location>
</feature>
<evidence type="ECO:0000256" key="5">
    <source>
        <dbReference type="ARBA" id="ARBA00023002"/>
    </source>
</evidence>
<evidence type="ECO:0000256" key="2">
    <source>
        <dbReference type="ARBA" id="ARBA00007581"/>
    </source>
</evidence>
<proteinExistence type="inferred from homology"/>
<reference evidence="7 8" key="1">
    <citation type="submission" date="2023-01" db="EMBL/GenBank/DDBJ databases">
        <title>Thalassococcus onchidii sp. nov., isolated from a marine invertebrate from the South China Sea.</title>
        <authorList>
            <person name="Xu S."/>
            <person name="Liu Z."/>
            <person name="Xu Y."/>
        </authorList>
    </citation>
    <scope>NUCLEOTIDE SEQUENCE [LARGE SCALE GENOMIC DNA]</scope>
    <source>
        <strain evidence="7 8">KCTC 32084</strain>
    </source>
</reference>
<comment type="caution">
    <text evidence="7">The sequence shown here is derived from an EMBL/GenBank/DDBJ whole genome shotgun (WGS) entry which is preliminary data.</text>
</comment>
<dbReference type="Pfam" id="PF02900">
    <property type="entry name" value="LigB"/>
    <property type="match status" value="1"/>
</dbReference>
<dbReference type="SUPFAM" id="SSF53213">
    <property type="entry name" value="LigB-like"/>
    <property type="match status" value="1"/>
</dbReference>
<keyword evidence="7" id="KW-0223">Dioxygenase</keyword>
<gene>
    <name evidence="7" type="ORF">PFY00_12470</name>
</gene>
<keyword evidence="8" id="KW-1185">Reference proteome</keyword>
<keyword evidence="4" id="KW-0862">Zinc</keyword>
<dbReference type="PIRSF" id="PIRSF006157">
    <property type="entry name" value="Doxgns_DODA"/>
    <property type="match status" value="1"/>
</dbReference>
<evidence type="ECO:0000256" key="3">
    <source>
        <dbReference type="ARBA" id="ARBA00022723"/>
    </source>
</evidence>
<keyword evidence="5" id="KW-0560">Oxidoreductase</keyword>
<dbReference type="PANTHER" id="PTHR30096:SF0">
    <property type="entry name" value="4,5-DOPA DIOXYGENASE EXTRADIOL-LIKE PROTEIN"/>
    <property type="match status" value="1"/>
</dbReference>
<evidence type="ECO:0000256" key="1">
    <source>
        <dbReference type="ARBA" id="ARBA00001947"/>
    </source>
</evidence>
<evidence type="ECO:0000259" key="6">
    <source>
        <dbReference type="Pfam" id="PF02900"/>
    </source>
</evidence>
<organism evidence="7 8">
    <name type="scientific">Thalassococcus lentus</name>
    <dbReference type="NCBI Taxonomy" id="1210524"/>
    <lineage>
        <taxon>Bacteria</taxon>
        <taxon>Pseudomonadati</taxon>
        <taxon>Pseudomonadota</taxon>
        <taxon>Alphaproteobacteria</taxon>
        <taxon>Rhodobacterales</taxon>
        <taxon>Roseobacteraceae</taxon>
        <taxon>Thalassococcus</taxon>
    </lineage>
</organism>
<accession>A0ABT4XUA5</accession>
<evidence type="ECO:0000313" key="7">
    <source>
        <dbReference type="EMBL" id="MDA7425545.1"/>
    </source>
</evidence>
<dbReference type="Proteomes" id="UP001210720">
    <property type="component" value="Unassembled WGS sequence"/>
</dbReference>